<accession>A0A915HI62</accession>
<sequence length="66" mass="7578">MSPGNQNSPQKSSLLFNIVNILIDLNEKFSTRVLRLEFFYIDTHAIEQRSSSIKSHDKGDELRPSD</sequence>
<name>A0A915HI62_ROMCU</name>
<dbReference type="WBParaSite" id="nRc.2.0.1.t01328-RA">
    <property type="protein sequence ID" value="nRc.2.0.1.t01328-RA"/>
    <property type="gene ID" value="nRc.2.0.1.g01328"/>
</dbReference>
<protein>
    <submittedName>
        <fullName evidence="2">Uncharacterized protein</fullName>
    </submittedName>
</protein>
<evidence type="ECO:0000313" key="2">
    <source>
        <dbReference type="WBParaSite" id="nRc.2.0.1.t01328-RA"/>
    </source>
</evidence>
<reference evidence="2" key="1">
    <citation type="submission" date="2022-11" db="UniProtKB">
        <authorList>
            <consortium name="WormBaseParasite"/>
        </authorList>
    </citation>
    <scope>IDENTIFICATION</scope>
</reference>
<dbReference type="AlphaFoldDB" id="A0A915HI62"/>
<keyword evidence="1" id="KW-1185">Reference proteome</keyword>
<dbReference type="Proteomes" id="UP000887565">
    <property type="component" value="Unplaced"/>
</dbReference>
<evidence type="ECO:0000313" key="1">
    <source>
        <dbReference type="Proteomes" id="UP000887565"/>
    </source>
</evidence>
<proteinExistence type="predicted"/>
<organism evidence="1 2">
    <name type="scientific">Romanomermis culicivorax</name>
    <name type="common">Nematode worm</name>
    <dbReference type="NCBI Taxonomy" id="13658"/>
    <lineage>
        <taxon>Eukaryota</taxon>
        <taxon>Metazoa</taxon>
        <taxon>Ecdysozoa</taxon>
        <taxon>Nematoda</taxon>
        <taxon>Enoplea</taxon>
        <taxon>Dorylaimia</taxon>
        <taxon>Mermithida</taxon>
        <taxon>Mermithoidea</taxon>
        <taxon>Mermithidae</taxon>
        <taxon>Romanomermis</taxon>
    </lineage>
</organism>